<keyword evidence="3" id="KW-1185">Reference proteome</keyword>
<comment type="caution">
    <text evidence="2">The sequence shown here is derived from an EMBL/GenBank/DDBJ whole genome shotgun (WGS) entry which is preliminary data.</text>
</comment>
<reference evidence="2 3" key="1">
    <citation type="journal article" date="2018" name="PLoS ONE">
        <title>The draft genome of Kipferlia bialata reveals reductive genome evolution in fornicate parasites.</title>
        <authorList>
            <person name="Tanifuji G."/>
            <person name="Takabayashi S."/>
            <person name="Kume K."/>
            <person name="Takagi M."/>
            <person name="Nakayama T."/>
            <person name="Kamikawa R."/>
            <person name="Inagaki Y."/>
            <person name="Hashimoto T."/>
        </authorList>
    </citation>
    <scope>NUCLEOTIDE SEQUENCE [LARGE SCALE GENOMIC DNA]</scope>
    <source>
        <strain evidence="2">NY0173</strain>
    </source>
</reference>
<protein>
    <submittedName>
        <fullName evidence="2">Uncharacterized protein</fullName>
    </submittedName>
</protein>
<keyword evidence="1" id="KW-1133">Transmembrane helix</keyword>
<proteinExistence type="predicted"/>
<dbReference type="OrthoDB" id="2384737at2759"/>
<evidence type="ECO:0000313" key="2">
    <source>
        <dbReference type="EMBL" id="GIQ81581.1"/>
    </source>
</evidence>
<dbReference type="AlphaFoldDB" id="A0A9K3GGS0"/>
<dbReference type="Proteomes" id="UP000265618">
    <property type="component" value="Unassembled WGS sequence"/>
</dbReference>
<organism evidence="2 3">
    <name type="scientific">Kipferlia bialata</name>
    <dbReference type="NCBI Taxonomy" id="797122"/>
    <lineage>
        <taxon>Eukaryota</taxon>
        <taxon>Metamonada</taxon>
        <taxon>Carpediemonas-like organisms</taxon>
        <taxon>Kipferlia</taxon>
    </lineage>
</organism>
<feature type="non-terminal residue" evidence="2">
    <location>
        <position position="162"/>
    </location>
</feature>
<accession>A0A9K3GGS0</accession>
<sequence length="162" mass="16357">IAVYRGVDKILSFSGEGLGPVSALVPLSLPASAVPAFAWCSPDQTVHYGSDKSALHTVTHSPQVGIGASGSFSAARGDVPGSASRPIVPTTPFAIAGGQSGCFAAVGGHGLVGIYDAASYERLCMVQVKSRIKKHCLDRCAVCPLAGGVLIGSATGVIYALM</sequence>
<feature type="transmembrane region" description="Helical" evidence="1">
    <location>
        <begin position="140"/>
        <end position="161"/>
    </location>
</feature>
<gene>
    <name evidence="2" type="ORF">KIPB_002560</name>
</gene>
<keyword evidence="1" id="KW-0472">Membrane</keyword>
<keyword evidence="1" id="KW-0812">Transmembrane</keyword>
<name>A0A9K3GGS0_9EUKA</name>
<dbReference type="EMBL" id="BDIP01000433">
    <property type="protein sequence ID" value="GIQ81581.1"/>
    <property type="molecule type" value="Genomic_DNA"/>
</dbReference>
<evidence type="ECO:0000256" key="1">
    <source>
        <dbReference type="SAM" id="Phobius"/>
    </source>
</evidence>
<evidence type="ECO:0000313" key="3">
    <source>
        <dbReference type="Proteomes" id="UP000265618"/>
    </source>
</evidence>